<organism evidence="1 2">
    <name type="scientific">Vagococcus allomyrinae</name>
    <dbReference type="NCBI Taxonomy" id="2794353"/>
    <lineage>
        <taxon>Bacteria</taxon>
        <taxon>Bacillati</taxon>
        <taxon>Bacillota</taxon>
        <taxon>Bacilli</taxon>
        <taxon>Lactobacillales</taxon>
        <taxon>Enterococcaceae</taxon>
        <taxon>Vagococcus</taxon>
    </lineage>
</organism>
<proteinExistence type="predicted"/>
<sequence>MFNETTQEQVAASIELLEERGYQITSQNDYEERGYHIETHCIANGKNECFKPKDGSLYKFLCKNGHFCWDPVVRLPYRKPKKDYVSEGYKILNEHAKK</sequence>
<protein>
    <submittedName>
        <fullName evidence="1">Uncharacterized protein</fullName>
    </submittedName>
</protein>
<accession>A0A940P2R8</accession>
<keyword evidence="2" id="KW-1185">Reference proteome</keyword>
<reference evidence="1" key="1">
    <citation type="submission" date="2020-12" db="EMBL/GenBank/DDBJ databases">
        <title>Vagococcus allomyrinae sp. nov. and Enterococcus lavae sp. nov., isolated from the larvae of Allomyrina dichotoma.</title>
        <authorList>
            <person name="Lee S.D."/>
        </authorList>
    </citation>
    <scope>NUCLEOTIDE SEQUENCE</scope>
    <source>
        <strain evidence="1">BWB3-3</strain>
    </source>
</reference>
<comment type="caution">
    <text evidence="1">The sequence shown here is derived from an EMBL/GenBank/DDBJ whole genome shotgun (WGS) entry which is preliminary data.</text>
</comment>
<dbReference type="Proteomes" id="UP000674938">
    <property type="component" value="Unassembled WGS sequence"/>
</dbReference>
<evidence type="ECO:0000313" key="1">
    <source>
        <dbReference type="EMBL" id="MBP1040399.1"/>
    </source>
</evidence>
<gene>
    <name evidence="1" type="ORF">I6N95_05160</name>
</gene>
<dbReference type="AlphaFoldDB" id="A0A940P2R8"/>
<dbReference type="RefSeq" id="WP_209525303.1">
    <property type="nucleotide sequence ID" value="NZ_JAEEGA010000002.1"/>
</dbReference>
<name>A0A940P2R8_9ENTE</name>
<evidence type="ECO:0000313" key="2">
    <source>
        <dbReference type="Proteomes" id="UP000674938"/>
    </source>
</evidence>
<dbReference type="EMBL" id="JAEEGA010000002">
    <property type="protein sequence ID" value="MBP1040399.1"/>
    <property type="molecule type" value="Genomic_DNA"/>
</dbReference>